<evidence type="ECO:0000313" key="2">
    <source>
        <dbReference type="EMBL" id="AJA06624.1"/>
    </source>
</evidence>
<name>A0A6S4GTN2_9BACT</name>
<evidence type="ECO:0000259" key="1">
    <source>
        <dbReference type="PROSITE" id="PS50222"/>
    </source>
</evidence>
<dbReference type="SUPFAM" id="SSF101386">
    <property type="entry name" value="all-alpha NTP pyrophosphatases"/>
    <property type="match status" value="1"/>
</dbReference>
<dbReference type="RefSeq" id="WP_039327798.1">
    <property type="nucleotide sequence ID" value="NZ_CP007496.1"/>
</dbReference>
<dbReference type="InterPro" id="IPR011379">
    <property type="entry name" value="MazG-related_GP37"/>
</dbReference>
<evidence type="ECO:0000313" key="3">
    <source>
        <dbReference type="Proteomes" id="UP000030902"/>
    </source>
</evidence>
<feature type="domain" description="EF-hand" evidence="1">
    <location>
        <begin position="38"/>
        <end position="73"/>
    </location>
</feature>
<sequence>MKFNDYSTKALSTLTDKDSHQYGDVDARLMSQVLGLSGEAGEVMEKFKKILRDKDGKISEDDRAAIIKELGDALWYINSISHLLGSSLEEVARKNNDKLLSRQSRGKIHGSGDDR</sequence>
<keyword evidence="3" id="KW-1185">Reference proteome</keyword>
<dbReference type="Proteomes" id="UP000030902">
    <property type="component" value="Chromosome"/>
</dbReference>
<dbReference type="PIRSF" id="PIRSF006639">
    <property type="entry name" value="UCP006639_pph"/>
    <property type="match status" value="1"/>
</dbReference>
<reference evidence="2 3" key="1">
    <citation type="journal article" date="2015" name="Proc. Natl. Acad. Sci. U.S.A.">
        <title>Cultivation of a human-associated TM7 phylotype reveals a reduced genome and epibiotic parasitic lifestyle.</title>
        <authorList>
            <person name="He X."/>
            <person name="McLean J.S."/>
            <person name="Edlund A."/>
            <person name="Yooseph S."/>
            <person name="Hall A.P."/>
            <person name="Liu S.Y."/>
            <person name="Dorrestein P.C."/>
            <person name="Esquenazi E."/>
            <person name="Hunter R.C."/>
            <person name="Cheng G."/>
            <person name="Nelson K.E."/>
            <person name="Lux R."/>
            <person name="Shi W."/>
        </authorList>
    </citation>
    <scope>NUCLEOTIDE SEQUENCE [LARGE SCALE GENOMIC DNA]</scope>
    <source>
        <strain evidence="2 3">TM7x</strain>
    </source>
</reference>
<dbReference type="InterPro" id="IPR002048">
    <property type="entry name" value="EF_hand_dom"/>
</dbReference>
<dbReference type="Gene3D" id="1.10.287.1080">
    <property type="entry name" value="MazG-like"/>
    <property type="match status" value="1"/>
</dbReference>
<dbReference type="AlphaFoldDB" id="A0A6S4GTN2"/>
<protein>
    <recommendedName>
        <fullName evidence="1">EF-hand domain-containing protein</fullName>
    </recommendedName>
</protein>
<proteinExistence type="predicted"/>
<dbReference type="PROSITE" id="PS50222">
    <property type="entry name" value="EF_HAND_2"/>
    <property type="match status" value="1"/>
</dbReference>
<accession>A0A6S4GTN2</accession>
<dbReference type="InterPro" id="IPR004518">
    <property type="entry name" value="MazG-like_dom"/>
</dbReference>
<dbReference type="Pfam" id="PF03819">
    <property type="entry name" value="MazG"/>
    <property type="match status" value="1"/>
</dbReference>
<dbReference type="KEGG" id="sox:TM7x_03345"/>
<dbReference type="EMBL" id="CP007496">
    <property type="protein sequence ID" value="AJA06624.1"/>
    <property type="molecule type" value="Genomic_DNA"/>
</dbReference>
<gene>
    <name evidence="2" type="ORF">TM7x_03345</name>
</gene>
<organism evidence="2 3">
    <name type="scientific">Candidatus Nanosynbacter lyticus</name>
    <dbReference type="NCBI Taxonomy" id="2093824"/>
    <lineage>
        <taxon>Bacteria</taxon>
        <taxon>Candidatus Saccharimonadota</taxon>
        <taxon>Candidatus Saccharimonadia</taxon>
        <taxon>Candidatus Nanosynbacterales</taxon>
        <taxon>Candidatus Nanosynbacteraceae</taxon>
        <taxon>Candidatus Nanosynbacter</taxon>
    </lineage>
</organism>
<dbReference type="GO" id="GO:0005509">
    <property type="term" value="F:calcium ion binding"/>
    <property type="evidence" value="ECO:0007669"/>
    <property type="project" value="InterPro"/>
</dbReference>
<dbReference type="CDD" id="cd11541">
    <property type="entry name" value="NTP-PPase_u4"/>
    <property type="match status" value="1"/>
</dbReference>